<dbReference type="InterPro" id="IPR006612">
    <property type="entry name" value="THAP_Znf"/>
</dbReference>
<feature type="domain" description="THAP-type" evidence="7">
    <location>
        <begin position="1"/>
        <end position="92"/>
    </location>
</feature>
<dbReference type="InterPro" id="IPR038441">
    <property type="entry name" value="THAP_Znf_sf"/>
</dbReference>
<dbReference type="InterPro" id="IPR026516">
    <property type="entry name" value="THAP1/10"/>
</dbReference>
<dbReference type="GO" id="GO:0043565">
    <property type="term" value="F:sequence-specific DNA binding"/>
    <property type="evidence" value="ECO:0007669"/>
    <property type="project" value="InterPro"/>
</dbReference>
<feature type="compositionally biased region" description="Basic and acidic residues" evidence="6">
    <location>
        <begin position="101"/>
        <end position="113"/>
    </location>
</feature>
<dbReference type="PANTHER" id="PTHR46600:SF11">
    <property type="entry name" value="THAP DOMAIN-CONTAINING PROTEIN 10"/>
    <property type="match status" value="1"/>
</dbReference>
<sequence length="137" mass="16183">MPICYIKNCKSRTGRSNKENVSLYYFPKEPVLRKQWLEACQRIETDIKVSCAAVCEKHFTPDCIEERWTQQRSKNQPRVIRKLKKGSIPRKLLNIPKKQKLKNDEREQSKSGHDNSSIELADEAHTMDMYVYVHFII</sequence>
<protein>
    <recommendedName>
        <fullName evidence="7">THAP-type domain-containing protein</fullName>
    </recommendedName>
</protein>
<keyword evidence="4 5" id="KW-0238">DNA-binding</keyword>
<evidence type="ECO:0000256" key="2">
    <source>
        <dbReference type="ARBA" id="ARBA00022771"/>
    </source>
</evidence>
<dbReference type="Gene3D" id="6.20.210.20">
    <property type="entry name" value="THAP domain"/>
    <property type="match status" value="1"/>
</dbReference>
<dbReference type="PANTHER" id="PTHR46600">
    <property type="entry name" value="THAP DOMAIN-CONTAINING"/>
    <property type="match status" value="1"/>
</dbReference>
<evidence type="ECO:0000256" key="5">
    <source>
        <dbReference type="PROSITE-ProRule" id="PRU00309"/>
    </source>
</evidence>
<keyword evidence="1" id="KW-0479">Metal-binding</keyword>
<evidence type="ECO:0000256" key="1">
    <source>
        <dbReference type="ARBA" id="ARBA00022723"/>
    </source>
</evidence>
<dbReference type="SMART" id="SM00980">
    <property type="entry name" value="THAP"/>
    <property type="match status" value="1"/>
</dbReference>
<dbReference type="SUPFAM" id="SSF57716">
    <property type="entry name" value="Glucocorticoid receptor-like (DNA-binding domain)"/>
    <property type="match status" value="1"/>
</dbReference>
<name>A0A151I6F0_9HYME</name>
<dbReference type="EMBL" id="KQ978512">
    <property type="protein sequence ID" value="KYM93389.1"/>
    <property type="molecule type" value="Genomic_DNA"/>
</dbReference>
<dbReference type="PROSITE" id="PS50950">
    <property type="entry name" value="ZF_THAP"/>
    <property type="match status" value="1"/>
</dbReference>
<evidence type="ECO:0000313" key="8">
    <source>
        <dbReference type="EMBL" id="KYM93389.1"/>
    </source>
</evidence>
<accession>A0A151I6F0</accession>
<keyword evidence="9" id="KW-1185">Reference proteome</keyword>
<dbReference type="Pfam" id="PF05485">
    <property type="entry name" value="THAP"/>
    <property type="match status" value="1"/>
</dbReference>
<proteinExistence type="predicted"/>
<feature type="region of interest" description="Disordered" evidence="6">
    <location>
        <begin position="94"/>
        <end position="119"/>
    </location>
</feature>
<dbReference type="AlphaFoldDB" id="A0A151I6F0"/>
<keyword evidence="2 5" id="KW-0863">Zinc-finger</keyword>
<evidence type="ECO:0000256" key="3">
    <source>
        <dbReference type="ARBA" id="ARBA00022833"/>
    </source>
</evidence>
<gene>
    <name evidence="8" type="ORF">ALC62_16012</name>
</gene>
<keyword evidence="3" id="KW-0862">Zinc</keyword>
<dbReference type="SMART" id="SM00692">
    <property type="entry name" value="DM3"/>
    <property type="match status" value="1"/>
</dbReference>
<evidence type="ECO:0000256" key="6">
    <source>
        <dbReference type="SAM" id="MobiDB-lite"/>
    </source>
</evidence>
<dbReference type="Proteomes" id="UP000078542">
    <property type="component" value="Unassembled WGS sequence"/>
</dbReference>
<evidence type="ECO:0000313" key="9">
    <source>
        <dbReference type="Proteomes" id="UP000078542"/>
    </source>
</evidence>
<reference evidence="8 9" key="1">
    <citation type="submission" date="2016-03" db="EMBL/GenBank/DDBJ databases">
        <title>Cyphomyrmex costatus WGS genome.</title>
        <authorList>
            <person name="Nygaard S."/>
            <person name="Hu H."/>
            <person name="Boomsma J."/>
            <person name="Zhang G."/>
        </authorList>
    </citation>
    <scope>NUCLEOTIDE SEQUENCE [LARGE SCALE GENOMIC DNA]</scope>
    <source>
        <strain evidence="8">MS0001</strain>
        <tissue evidence="8">Whole body</tissue>
    </source>
</reference>
<evidence type="ECO:0000259" key="7">
    <source>
        <dbReference type="PROSITE" id="PS50950"/>
    </source>
</evidence>
<dbReference type="GO" id="GO:0008270">
    <property type="term" value="F:zinc ion binding"/>
    <property type="evidence" value="ECO:0007669"/>
    <property type="project" value="UniProtKB-KW"/>
</dbReference>
<evidence type="ECO:0000256" key="4">
    <source>
        <dbReference type="ARBA" id="ARBA00023125"/>
    </source>
</evidence>
<organism evidence="8 9">
    <name type="scientific">Cyphomyrmex costatus</name>
    <dbReference type="NCBI Taxonomy" id="456900"/>
    <lineage>
        <taxon>Eukaryota</taxon>
        <taxon>Metazoa</taxon>
        <taxon>Ecdysozoa</taxon>
        <taxon>Arthropoda</taxon>
        <taxon>Hexapoda</taxon>
        <taxon>Insecta</taxon>
        <taxon>Pterygota</taxon>
        <taxon>Neoptera</taxon>
        <taxon>Endopterygota</taxon>
        <taxon>Hymenoptera</taxon>
        <taxon>Apocrita</taxon>
        <taxon>Aculeata</taxon>
        <taxon>Formicoidea</taxon>
        <taxon>Formicidae</taxon>
        <taxon>Myrmicinae</taxon>
        <taxon>Cyphomyrmex</taxon>
    </lineage>
</organism>